<evidence type="ECO:0000313" key="1">
    <source>
        <dbReference type="EMBL" id="KAJ5444535.1"/>
    </source>
</evidence>
<evidence type="ECO:0000313" key="2">
    <source>
        <dbReference type="Proteomes" id="UP001213681"/>
    </source>
</evidence>
<dbReference type="Gene3D" id="1.20.1290.10">
    <property type="entry name" value="AhpD-like"/>
    <property type="match status" value="1"/>
</dbReference>
<dbReference type="PANTHER" id="PTHR34846:SF11">
    <property type="entry name" value="4-CARBOXYMUCONOLACTONE DECARBOXYLASE FAMILY PROTEIN (AFU_ORTHOLOGUE AFUA_6G11590)"/>
    <property type="match status" value="1"/>
</dbReference>
<dbReference type="GeneID" id="81602032"/>
<dbReference type="RefSeq" id="XP_056764615.1">
    <property type="nucleotide sequence ID" value="XM_056911789.1"/>
</dbReference>
<accession>A0AAD6G215</accession>
<organism evidence="1 2">
    <name type="scientific">Penicillium daleae</name>
    <dbReference type="NCBI Taxonomy" id="63821"/>
    <lineage>
        <taxon>Eukaryota</taxon>
        <taxon>Fungi</taxon>
        <taxon>Dikarya</taxon>
        <taxon>Ascomycota</taxon>
        <taxon>Pezizomycotina</taxon>
        <taxon>Eurotiomycetes</taxon>
        <taxon>Eurotiomycetidae</taxon>
        <taxon>Eurotiales</taxon>
        <taxon>Aspergillaceae</taxon>
        <taxon>Penicillium</taxon>
    </lineage>
</organism>
<proteinExistence type="predicted"/>
<keyword evidence="2" id="KW-1185">Reference proteome</keyword>
<dbReference type="InterPro" id="IPR029032">
    <property type="entry name" value="AhpD-like"/>
</dbReference>
<evidence type="ECO:0008006" key="3">
    <source>
        <dbReference type="Google" id="ProtNLM"/>
    </source>
</evidence>
<protein>
    <recommendedName>
        <fullName evidence="3">Carboxymuconolactone decarboxylase-like domain-containing protein</fullName>
    </recommendedName>
</protein>
<reference evidence="1" key="1">
    <citation type="submission" date="2022-12" db="EMBL/GenBank/DDBJ databases">
        <authorList>
            <person name="Petersen C."/>
        </authorList>
    </citation>
    <scope>NUCLEOTIDE SEQUENCE</scope>
    <source>
        <strain evidence="1">IBT 16125</strain>
    </source>
</reference>
<name>A0AAD6G215_9EURO</name>
<dbReference type="Proteomes" id="UP001213681">
    <property type="component" value="Unassembled WGS sequence"/>
</dbReference>
<comment type="caution">
    <text evidence="1">The sequence shown here is derived from an EMBL/GenBank/DDBJ whole genome shotgun (WGS) entry which is preliminary data.</text>
</comment>
<dbReference type="SUPFAM" id="SSF69118">
    <property type="entry name" value="AhpD-like"/>
    <property type="match status" value="1"/>
</dbReference>
<gene>
    <name evidence="1" type="ORF">N7458_008407</name>
</gene>
<dbReference type="GO" id="GO:0051920">
    <property type="term" value="F:peroxiredoxin activity"/>
    <property type="evidence" value="ECO:0007669"/>
    <property type="project" value="InterPro"/>
</dbReference>
<dbReference type="EMBL" id="JAPVEA010000007">
    <property type="protein sequence ID" value="KAJ5444535.1"/>
    <property type="molecule type" value="Genomic_DNA"/>
</dbReference>
<reference evidence="1" key="2">
    <citation type="journal article" date="2023" name="IMA Fungus">
        <title>Comparative genomic study of the Penicillium genus elucidates a diverse pangenome and 15 lateral gene transfer events.</title>
        <authorList>
            <person name="Petersen C."/>
            <person name="Sorensen T."/>
            <person name="Nielsen M.R."/>
            <person name="Sondergaard T.E."/>
            <person name="Sorensen J.L."/>
            <person name="Fitzpatrick D.A."/>
            <person name="Frisvad J.C."/>
            <person name="Nielsen K.L."/>
        </authorList>
    </citation>
    <scope>NUCLEOTIDE SEQUENCE</scope>
    <source>
        <strain evidence="1">IBT 16125</strain>
    </source>
</reference>
<dbReference type="PANTHER" id="PTHR34846">
    <property type="entry name" value="4-CARBOXYMUCONOLACTONE DECARBOXYLASE FAMILY PROTEIN (AFU_ORTHOLOGUE AFUA_6G11590)"/>
    <property type="match status" value="1"/>
</dbReference>
<dbReference type="AlphaFoldDB" id="A0AAD6G215"/>
<sequence>MRLPYAPTTPHPTDDEAIQIYQRISARRLPRPLVPLDLAFLHAPPVADGYNSFIGSLRTKTSIAPDILEISVCRIGVLNKAVYEWNIHGPLALKAGVSVNELNDVATLPAFTDEGEHSRQAWTRSVLTRAQQTVIKYTDEMTTRVAVSDEVFQELHEVLPSHREVVELTTTIAGYNCVSRFLVALNVGEHNEGEMKSPQNMAESV</sequence>